<keyword evidence="1" id="KW-0812">Transmembrane</keyword>
<name>A0ABQ6MAG4_9STRA</name>
<reference evidence="2 3" key="1">
    <citation type="journal article" date="2023" name="Commun. Biol.">
        <title>Genome analysis of Parmales, the sister group of diatoms, reveals the evolutionary specialization of diatoms from phago-mixotrophs to photoautotrophs.</title>
        <authorList>
            <person name="Ban H."/>
            <person name="Sato S."/>
            <person name="Yoshikawa S."/>
            <person name="Yamada K."/>
            <person name="Nakamura Y."/>
            <person name="Ichinomiya M."/>
            <person name="Sato N."/>
            <person name="Blanc-Mathieu R."/>
            <person name="Endo H."/>
            <person name="Kuwata A."/>
            <person name="Ogata H."/>
        </authorList>
    </citation>
    <scope>NUCLEOTIDE SEQUENCE [LARGE SCALE GENOMIC DNA]</scope>
</reference>
<gene>
    <name evidence="2" type="ORF">TeGR_g157</name>
</gene>
<accession>A0ABQ6MAG4</accession>
<evidence type="ECO:0000256" key="1">
    <source>
        <dbReference type="SAM" id="Phobius"/>
    </source>
</evidence>
<keyword evidence="1" id="KW-0472">Membrane</keyword>
<dbReference type="Proteomes" id="UP001165060">
    <property type="component" value="Unassembled WGS sequence"/>
</dbReference>
<organism evidence="2 3">
    <name type="scientific">Tetraparma gracilis</name>
    <dbReference type="NCBI Taxonomy" id="2962635"/>
    <lineage>
        <taxon>Eukaryota</taxon>
        <taxon>Sar</taxon>
        <taxon>Stramenopiles</taxon>
        <taxon>Ochrophyta</taxon>
        <taxon>Bolidophyceae</taxon>
        <taxon>Parmales</taxon>
        <taxon>Triparmaceae</taxon>
        <taxon>Tetraparma</taxon>
    </lineage>
</organism>
<feature type="transmembrane region" description="Helical" evidence="1">
    <location>
        <begin position="129"/>
        <end position="148"/>
    </location>
</feature>
<proteinExistence type="predicted"/>
<sequence length="353" mass="37862">MASATQRASLVTMTLNPLSVTASTPPQTTSPPSSSTNEPQLAIFHRMGMVISGMPSVCLWVSFALTLNDAHHKLARALAMPCLAALCLAMMSHPTSNPIYVKAGISLYYIVVAVAASVGFSRDGRPKEIVLPLVTQIGMLFLFHKYVFPLRARISRLETATLKRYVYDTVFVNGIGSLPPLVYLSAESLKCVLSRTPSVPSSNDLACGAVIWPQVSICVMLFTFLVMRLFIAPLSSVEFPTWEELASFEGISPRVRLQALGFGLALFLNLVLFCLMAEDVSEDMLSLVHAVAAAANLSLLVTVVAEFRLFRRGGRAAGTSDLAAGGGALQSEGSQVLRDVEKGSSGEFMNVGI</sequence>
<feature type="transmembrane region" description="Helical" evidence="1">
    <location>
        <begin position="99"/>
        <end position="120"/>
    </location>
</feature>
<keyword evidence="1" id="KW-1133">Transmembrane helix</keyword>
<feature type="transmembrane region" description="Helical" evidence="1">
    <location>
        <begin position="74"/>
        <end position="93"/>
    </location>
</feature>
<protein>
    <submittedName>
        <fullName evidence="2">Uncharacterized protein</fullName>
    </submittedName>
</protein>
<feature type="transmembrane region" description="Helical" evidence="1">
    <location>
        <begin position="211"/>
        <end position="231"/>
    </location>
</feature>
<comment type="caution">
    <text evidence="2">The sequence shown here is derived from an EMBL/GenBank/DDBJ whole genome shotgun (WGS) entry which is preliminary data.</text>
</comment>
<evidence type="ECO:0000313" key="2">
    <source>
        <dbReference type="EMBL" id="GMI22696.1"/>
    </source>
</evidence>
<feature type="transmembrane region" description="Helical" evidence="1">
    <location>
        <begin position="284"/>
        <end position="305"/>
    </location>
</feature>
<keyword evidence="3" id="KW-1185">Reference proteome</keyword>
<feature type="transmembrane region" description="Helical" evidence="1">
    <location>
        <begin position="259"/>
        <end position="278"/>
    </location>
</feature>
<dbReference type="EMBL" id="BRYB01000098">
    <property type="protein sequence ID" value="GMI22696.1"/>
    <property type="molecule type" value="Genomic_DNA"/>
</dbReference>
<feature type="transmembrane region" description="Helical" evidence="1">
    <location>
        <begin position="46"/>
        <end position="67"/>
    </location>
</feature>
<evidence type="ECO:0000313" key="3">
    <source>
        <dbReference type="Proteomes" id="UP001165060"/>
    </source>
</evidence>